<evidence type="ECO:0000313" key="2">
    <source>
        <dbReference type="EMBL" id="ANL85641.1"/>
    </source>
</evidence>
<proteinExistence type="predicted"/>
<evidence type="ECO:0008006" key="4">
    <source>
        <dbReference type="Google" id="ProtNLM"/>
    </source>
</evidence>
<dbReference type="PANTHER" id="PTHR37841:SF1">
    <property type="entry name" value="DUF3298 DOMAIN-CONTAINING PROTEIN"/>
    <property type="match status" value="1"/>
</dbReference>
<organism evidence="2 3">
    <name type="scientific">Rhizobium phaseoli</name>
    <dbReference type="NCBI Taxonomy" id="396"/>
    <lineage>
        <taxon>Bacteria</taxon>
        <taxon>Pseudomonadati</taxon>
        <taxon>Pseudomonadota</taxon>
        <taxon>Alphaproteobacteria</taxon>
        <taxon>Hyphomicrobiales</taxon>
        <taxon>Rhizobiaceae</taxon>
        <taxon>Rhizobium/Agrobacterium group</taxon>
        <taxon>Rhizobium</taxon>
    </lineage>
</organism>
<feature type="signal peptide" evidence="1">
    <location>
        <begin position="1"/>
        <end position="26"/>
    </location>
</feature>
<name>A0ABM6CBN2_9HYPH</name>
<sequence length="610" mass="67354">MRVVTRHYMFVAAAWAFFLCSGGAGVADPRPERWVERCGGAYALCGYVDRATLEPRIDHKFEVALPFSEGLAAVRSEGKFGYINSNGKMVIAPAFDLARRFRKGHAEVVVGGKAGIIDRTGKFLLSPNYARAIPFGAGAALVRPGKAVVPDPIGFPRFMFDELFFERIDHPYLLVDLPSGKILKDELTIKEFEFSTFAWAAQPGDKRYGLLAPDGGWKIEPRFETAGKFSGGRAIACYGGSAGHKGQSSQRDRADATQCGVIGRDGQIIIAPRQFWIQDYRNGFYRVSKDQKVGILDDAGRLLGGRLFDDASLPDYSGEAARILVDGQWIGLNRAGDQVPDPEDGKAWAACPSGIKFIHRDNRIQVVGAEGKPTVPYLFDNTYMTCEFPVSVRYNGKWGFLKQDGKLLVDPPSFQSQFGFSGGYAGVKVGGKWGILNSDGVMALAPQFDEMRPDSGSYAVSKDGRTFWIDASGREVSEPRRLEDRRSKLRCGTDGGQLVSRNSNGTLLWGIQDAAGNIVVEAKYRAISCFRDGLAWVPFDERREWCAIDRNERKRESVACVKNWADSNTADARTETMSDDPYESGVLWMRAELEYGLNLRDKPPGFVSQL</sequence>
<protein>
    <recommendedName>
        <fullName evidence="4">WG repeat-containing protein</fullName>
    </recommendedName>
</protein>
<keyword evidence="1" id="KW-0732">Signal</keyword>
<evidence type="ECO:0000313" key="3">
    <source>
        <dbReference type="Proteomes" id="UP000078551"/>
    </source>
</evidence>
<keyword evidence="3" id="KW-1185">Reference proteome</keyword>
<reference evidence="2 3" key="1">
    <citation type="submission" date="2015-11" db="EMBL/GenBank/DDBJ databases">
        <title>The limits of bacterial species coexistence and the symbiotic plasmid transference in sympatric Rhizobium populations.</title>
        <authorList>
            <person name="Perez-Carrascal O.M."/>
            <person name="VanInsberghe D."/>
            <person name="Juarez S."/>
            <person name="Polz M.F."/>
            <person name="Vinuesa P."/>
            <person name="Gonzalez V."/>
        </authorList>
    </citation>
    <scope>NUCLEOTIDE SEQUENCE [LARGE SCALE GENOMIC DNA]</scope>
    <source>
        <strain evidence="2 3">N771</strain>
    </source>
</reference>
<dbReference type="RefSeq" id="WP_012484436.1">
    <property type="nucleotide sequence ID" value="NZ_CP013522.1"/>
</dbReference>
<dbReference type="InterPro" id="IPR032774">
    <property type="entry name" value="WG_beta_rep"/>
</dbReference>
<evidence type="ECO:0000256" key="1">
    <source>
        <dbReference type="SAM" id="SignalP"/>
    </source>
</evidence>
<dbReference type="GeneID" id="45958165"/>
<gene>
    <name evidence="2" type="ORF">AMC81_CH02883</name>
</gene>
<accession>A0ABM6CBN2</accession>
<dbReference type="PANTHER" id="PTHR37841">
    <property type="entry name" value="GLR2918 PROTEIN"/>
    <property type="match status" value="1"/>
</dbReference>
<feature type="chain" id="PRO_5045510573" description="WG repeat-containing protein" evidence="1">
    <location>
        <begin position="27"/>
        <end position="610"/>
    </location>
</feature>
<dbReference type="Pfam" id="PF14903">
    <property type="entry name" value="WG_beta_rep"/>
    <property type="match status" value="7"/>
</dbReference>
<dbReference type="EMBL" id="CP013568">
    <property type="protein sequence ID" value="ANL85641.1"/>
    <property type="molecule type" value="Genomic_DNA"/>
</dbReference>
<dbReference type="Proteomes" id="UP000078551">
    <property type="component" value="Chromosome"/>
</dbReference>
<dbReference type="SUPFAM" id="SSF69360">
    <property type="entry name" value="Cell wall binding repeat"/>
    <property type="match status" value="1"/>
</dbReference>